<dbReference type="Gene3D" id="3.30.565.10">
    <property type="entry name" value="Histidine kinase-like ATPase, C-terminal domain"/>
    <property type="match status" value="1"/>
</dbReference>
<dbReference type="Gene3D" id="3.40.50.2300">
    <property type="match status" value="1"/>
</dbReference>
<feature type="modified residue" description="4-aspartylphosphate" evidence="4">
    <location>
        <position position="59"/>
    </location>
</feature>
<dbReference type="PANTHER" id="PTHR43547">
    <property type="entry name" value="TWO-COMPONENT HISTIDINE KINASE"/>
    <property type="match status" value="1"/>
</dbReference>
<dbReference type="EC" id="2.7.13.3" evidence="2"/>
<evidence type="ECO:0000313" key="8">
    <source>
        <dbReference type="Proteomes" id="UP000005631"/>
    </source>
</evidence>
<dbReference type="SMART" id="SM00448">
    <property type="entry name" value="REC"/>
    <property type="match status" value="1"/>
</dbReference>
<dbReference type="SUPFAM" id="SSF47384">
    <property type="entry name" value="Homodimeric domain of signal transducing histidine kinase"/>
    <property type="match status" value="1"/>
</dbReference>
<keyword evidence="7" id="KW-0418">Kinase</keyword>
<dbReference type="InterPro" id="IPR003594">
    <property type="entry name" value="HATPase_dom"/>
</dbReference>
<dbReference type="InterPro" id="IPR005467">
    <property type="entry name" value="His_kinase_dom"/>
</dbReference>
<dbReference type="eggNOG" id="COG2204">
    <property type="taxonomic scope" value="Bacteria"/>
</dbReference>
<evidence type="ECO:0000256" key="1">
    <source>
        <dbReference type="ARBA" id="ARBA00000085"/>
    </source>
</evidence>
<dbReference type="SMART" id="SM00387">
    <property type="entry name" value="HATPase_c"/>
    <property type="match status" value="1"/>
</dbReference>
<evidence type="ECO:0000256" key="3">
    <source>
        <dbReference type="ARBA" id="ARBA00022553"/>
    </source>
</evidence>
<dbReference type="InterPro" id="IPR011006">
    <property type="entry name" value="CheY-like_superfamily"/>
</dbReference>
<evidence type="ECO:0000259" key="6">
    <source>
        <dbReference type="PROSITE" id="PS50110"/>
    </source>
</evidence>
<keyword evidence="3 4" id="KW-0597">Phosphoprotein</keyword>
<keyword evidence="7" id="KW-0808">Transferase</keyword>
<dbReference type="Pfam" id="PF00072">
    <property type="entry name" value="Response_reg"/>
    <property type="match status" value="1"/>
</dbReference>
<dbReference type="InterPro" id="IPR036097">
    <property type="entry name" value="HisK_dim/P_sf"/>
</dbReference>
<feature type="domain" description="Response regulatory" evidence="6">
    <location>
        <begin position="11"/>
        <end position="125"/>
    </location>
</feature>
<dbReference type="SUPFAM" id="SSF52172">
    <property type="entry name" value="CheY-like"/>
    <property type="match status" value="1"/>
</dbReference>
<dbReference type="HOGENOM" id="CLU_000445_114_72_10"/>
<name>G8R777_OWEHD</name>
<sequence length="366" mass="41812">MISREANQKIRVLYLDDEENNLKSFKAAFRREYDVHTAITSEKAFEIVKSVKPHVIFSDQRMPVTTGVEFFNAIRQIFPDPVRILVTGYTDVNDIIDAINKGHIHRYITKPWSEPEIKVAIDNAYDLYSTRMALDKKVEELEKSNHELSRFIYSASHDLRAPVASALGLIRVARHEVTDPLSIGYFDKLEQTTKELDTFVSNIIDYYKNSKQKEIMEELSFEDLMEDVLEIVKSHLGSVDTRIDTEIDQQNVFKGDPYRIRIILSQLISNAIKFKKEDQESARIRVGITSDLDEVRIEVEDFGVGILKDHMHKVFQIFFKSSDTRSGSGIGLYIVKEALDKMGGSIAVDSKPGDGTLFSIKIPNKI</sequence>
<dbReference type="PANTHER" id="PTHR43547:SF2">
    <property type="entry name" value="HYBRID SIGNAL TRANSDUCTION HISTIDINE KINASE C"/>
    <property type="match status" value="1"/>
</dbReference>
<feature type="domain" description="Histidine kinase" evidence="5">
    <location>
        <begin position="154"/>
        <end position="366"/>
    </location>
</feature>
<dbReference type="AlphaFoldDB" id="G8R777"/>
<dbReference type="InterPro" id="IPR003661">
    <property type="entry name" value="HisK_dim/P_dom"/>
</dbReference>
<evidence type="ECO:0000313" key="7">
    <source>
        <dbReference type="EMBL" id="AEV34484.1"/>
    </source>
</evidence>
<dbReference type="GO" id="GO:0000155">
    <property type="term" value="F:phosphorelay sensor kinase activity"/>
    <property type="evidence" value="ECO:0007669"/>
    <property type="project" value="InterPro"/>
</dbReference>
<dbReference type="EMBL" id="CP003156">
    <property type="protein sequence ID" value="AEV34484.1"/>
    <property type="molecule type" value="Genomic_DNA"/>
</dbReference>
<protein>
    <recommendedName>
        <fullName evidence="2">histidine kinase</fullName>
        <ecNumber evidence="2">2.7.13.3</ecNumber>
    </recommendedName>
</protein>
<keyword evidence="8" id="KW-1185">Reference proteome</keyword>
<gene>
    <name evidence="7" type="ordered locus">Oweho_3536</name>
</gene>
<dbReference type="SMART" id="SM00388">
    <property type="entry name" value="HisKA"/>
    <property type="match status" value="1"/>
</dbReference>
<dbReference type="Proteomes" id="UP000005631">
    <property type="component" value="Chromosome"/>
</dbReference>
<dbReference type="OrthoDB" id="9811889at2"/>
<organism evidence="7 8">
    <name type="scientific">Owenweeksia hongkongensis (strain DSM 17368 / CIP 108786 / JCM 12287 / NRRL B-23963 / UST20020801)</name>
    <dbReference type="NCBI Taxonomy" id="926562"/>
    <lineage>
        <taxon>Bacteria</taxon>
        <taxon>Pseudomonadati</taxon>
        <taxon>Bacteroidota</taxon>
        <taxon>Flavobacteriia</taxon>
        <taxon>Flavobacteriales</taxon>
        <taxon>Owenweeksiaceae</taxon>
        <taxon>Owenweeksia</taxon>
    </lineage>
</organism>
<dbReference type="PROSITE" id="PS50110">
    <property type="entry name" value="RESPONSE_REGULATORY"/>
    <property type="match status" value="1"/>
</dbReference>
<dbReference type="InterPro" id="IPR001789">
    <property type="entry name" value="Sig_transdc_resp-reg_receiver"/>
</dbReference>
<evidence type="ECO:0000256" key="2">
    <source>
        <dbReference type="ARBA" id="ARBA00012438"/>
    </source>
</evidence>
<reference evidence="7 8" key="1">
    <citation type="journal article" date="2012" name="Stand. Genomic Sci.">
        <title>Genome sequence of the orange-pigmented seawater bacterium Owenweeksia hongkongensis type strain (UST20020801(T)).</title>
        <authorList>
            <person name="Riedel T."/>
            <person name="Held B."/>
            <person name="Nolan M."/>
            <person name="Lucas S."/>
            <person name="Lapidus A."/>
            <person name="Tice H."/>
            <person name="Del Rio T.G."/>
            <person name="Cheng J.F."/>
            <person name="Han C."/>
            <person name="Tapia R."/>
            <person name="Goodwin L.A."/>
            <person name="Pitluck S."/>
            <person name="Liolios K."/>
            <person name="Mavromatis K."/>
            <person name="Pagani I."/>
            <person name="Ivanova N."/>
            <person name="Mikhailova N."/>
            <person name="Pati A."/>
            <person name="Chen A."/>
            <person name="Palaniappan K."/>
            <person name="Rohde M."/>
            <person name="Tindall B.J."/>
            <person name="Detter J.C."/>
            <person name="Goker M."/>
            <person name="Woyke T."/>
            <person name="Bristow J."/>
            <person name="Eisen J.A."/>
            <person name="Markowitz V."/>
            <person name="Hugenholtz P."/>
            <person name="Klenk H.P."/>
            <person name="Kyrpides N.C."/>
        </authorList>
    </citation>
    <scope>NUCLEOTIDE SEQUENCE</scope>
    <source>
        <strain evidence="8">DSM 17368 / JCM 12287 / NRRL B-23963</strain>
    </source>
</reference>
<proteinExistence type="predicted"/>
<dbReference type="STRING" id="926562.Oweho_3536"/>
<dbReference type="Pfam" id="PF02518">
    <property type="entry name" value="HATPase_c"/>
    <property type="match status" value="1"/>
</dbReference>
<dbReference type="RefSeq" id="WP_014203831.1">
    <property type="nucleotide sequence ID" value="NC_016599.1"/>
</dbReference>
<dbReference type="PROSITE" id="PS50109">
    <property type="entry name" value="HIS_KIN"/>
    <property type="match status" value="1"/>
</dbReference>
<dbReference type="SUPFAM" id="SSF55874">
    <property type="entry name" value="ATPase domain of HSP90 chaperone/DNA topoisomerase II/histidine kinase"/>
    <property type="match status" value="1"/>
</dbReference>
<dbReference type="CDD" id="cd17569">
    <property type="entry name" value="REC_HupR-like"/>
    <property type="match status" value="1"/>
</dbReference>
<dbReference type="PRINTS" id="PR00344">
    <property type="entry name" value="BCTRLSENSOR"/>
</dbReference>
<evidence type="ECO:0000256" key="4">
    <source>
        <dbReference type="PROSITE-ProRule" id="PRU00169"/>
    </source>
</evidence>
<dbReference type="InterPro" id="IPR004358">
    <property type="entry name" value="Sig_transdc_His_kin-like_C"/>
</dbReference>
<accession>G8R777</accession>
<dbReference type="Gene3D" id="1.10.287.130">
    <property type="match status" value="1"/>
</dbReference>
<dbReference type="CDD" id="cd00082">
    <property type="entry name" value="HisKA"/>
    <property type="match status" value="1"/>
</dbReference>
<dbReference type="KEGG" id="oho:Oweho_3536"/>
<dbReference type="eggNOG" id="COG4251">
    <property type="taxonomic scope" value="Bacteria"/>
</dbReference>
<evidence type="ECO:0000259" key="5">
    <source>
        <dbReference type="PROSITE" id="PS50109"/>
    </source>
</evidence>
<comment type="catalytic activity">
    <reaction evidence="1">
        <text>ATP + protein L-histidine = ADP + protein N-phospho-L-histidine.</text>
        <dbReference type="EC" id="2.7.13.3"/>
    </reaction>
</comment>
<dbReference type="InterPro" id="IPR036890">
    <property type="entry name" value="HATPase_C_sf"/>
</dbReference>